<comment type="caution">
    <text evidence="3">The sequence shown here is derived from an EMBL/GenBank/DDBJ whole genome shotgun (WGS) entry which is preliminary data.</text>
</comment>
<dbReference type="InterPro" id="IPR012337">
    <property type="entry name" value="RNaseH-like_sf"/>
</dbReference>
<organism evidence="3 4">
    <name type="scientific">Rotaria sordida</name>
    <dbReference type="NCBI Taxonomy" id="392033"/>
    <lineage>
        <taxon>Eukaryota</taxon>
        <taxon>Metazoa</taxon>
        <taxon>Spiralia</taxon>
        <taxon>Gnathifera</taxon>
        <taxon>Rotifera</taxon>
        <taxon>Eurotatoria</taxon>
        <taxon>Bdelloidea</taxon>
        <taxon>Philodinida</taxon>
        <taxon>Philodinidae</taxon>
        <taxon>Rotaria</taxon>
    </lineage>
</organism>
<dbReference type="AlphaFoldDB" id="A0A819I8E1"/>
<accession>A0A819I8E1</accession>
<reference evidence="3" key="1">
    <citation type="submission" date="2021-02" db="EMBL/GenBank/DDBJ databases">
        <authorList>
            <person name="Nowell W R."/>
        </authorList>
    </citation>
    <scope>NUCLEOTIDE SEQUENCE</scope>
</reference>
<gene>
    <name evidence="3" type="ORF">OTI717_LOCUS24486</name>
    <name evidence="2" type="ORF">RFH988_LOCUS32859</name>
</gene>
<evidence type="ECO:0008006" key="5">
    <source>
        <dbReference type="Google" id="ProtNLM"/>
    </source>
</evidence>
<sequence length="420" mass="48211">MNSNDISKLLQTKPHQYVVKDYISKNATSSCWSTFGVPAEVINEQDKEFKKIEGFASCKKCFATFVFRSGSKGTGTKNLSDHKCSKRDINQPTLHEVVEEKIVASPHRDELIDSIATWCATSIRPFQSNVSKSIDAVLNEFNVQQYQKSAFFIIDRGPNLKAALLPNQIIYCITHRIHNILRDTFFVSQSTTTDTAQSSRKRKRKETSDTSDDSDDSEDKFHDSDNEFDESCSGLLGEIARTINRCKKMDIIWFLEPFRRVITDLQAKHRPTLSMVVPCIWYLKDELKSSTIDSSILRFLKDRCLTYLEHKIELQDIHFTAAMLNPNYRTLRQATKAEQTQAQKLLRRIEMITKSTASPEQSASSSDSDDNRHYLSKYVDNPPASRKQYELACYLKFDHRETSSNDVLEFWSMMADSLPT</sequence>
<protein>
    <recommendedName>
        <fullName evidence="5">BED-type domain-containing protein</fullName>
    </recommendedName>
</protein>
<evidence type="ECO:0000313" key="2">
    <source>
        <dbReference type="EMBL" id="CAF1361806.1"/>
    </source>
</evidence>
<feature type="compositionally biased region" description="Acidic residues" evidence="1">
    <location>
        <begin position="209"/>
        <end position="218"/>
    </location>
</feature>
<dbReference type="SUPFAM" id="SSF53098">
    <property type="entry name" value="Ribonuclease H-like"/>
    <property type="match status" value="1"/>
</dbReference>
<dbReference type="EMBL" id="CAJOAX010004639">
    <property type="protein sequence ID" value="CAF3914651.1"/>
    <property type="molecule type" value="Genomic_DNA"/>
</dbReference>
<evidence type="ECO:0000313" key="4">
    <source>
        <dbReference type="Proteomes" id="UP000663823"/>
    </source>
</evidence>
<dbReference type="Proteomes" id="UP000663882">
    <property type="component" value="Unassembled WGS sequence"/>
</dbReference>
<name>A0A819I8E1_9BILA</name>
<feature type="region of interest" description="Disordered" evidence="1">
    <location>
        <begin position="355"/>
        <end position="380"/>
    </location>
</feature>
<proteinExistence type="predicted"/>
<evidence type="ECO:0000313" key="3">
    <source>
        <dbReference type="EMBL" id="CAF3914651.1"/>
    </source>
</evidence>
<evidence type="ECO:0000256" key="1">
    <source>
        <dbReference type="SAM" id="MobiDB-lite"/>
    </source>
</evidence>
<dbReference type="EMBL" id="CAJNOO010003951">
    <property type="protein sequence ID" value="CAF1361806.1"/>
    <property type="molecule type" value="Genomic_DNA"/>
</dbReference>
<feature type="region of interest" description="Disordered" evidence="1">
    <location>
        <begin position="196"/>
        <end position="229"/>
    </location>
</feature>
<dbReference type="Proteomes" id="UP000663823">
    <property type="component" value="Unassembled WGS sequence"/>
</dbReference>
<dbReference type="OrthoDB" id="10234852at2759"/>